<dbReference type="EMBL" id="JAAIUW010000007">
    <property type="protein sequence ID" value="KAF7822666.1"/>
    <property type="molecule type" value="Genomic_DNA"/>
</dbReference>
<protein>
    <submittedName>
        <fullName evidence="1">Uncharacterized protein</fullName>
    </submittedName>
</protein>
<evidence type="ECO:0000313" key="2">
    <source>
        <dbReference type="Proteomes" id="UP000634136"/>
    </source>
</evidence>
<proteinExistence type="predicted"/>
<organism evidence="1 2">
    <name type="scientific">Senna tora</name>
    <dbReference type="NCBI Taxonomy" id="362788"/>
    <lineage>
        <taxon>Eukaryota</taxon>
        <taxon>Viridiplantae</taxon>
        <taxon>Streptophyta</taxon>
        <taxon>Embryophyta</taxon>
        <taxon>Tracheophyta</taxon>
        <taxon>Spermatophyta</taxon>
        <taxon>Magnoliopsida</taxon>
        <taxon>eudicotyledons</taxon>
        <taxon>Gunneridae</taxon>
        <taxon>Pentapetalae</taxon>
        <taxon>rosids</taxon>
        <taxon>fabids</taxon>
        <taxon>Fabales</taxon>
        <taxon>Fabaceae</taxon>
        <taxon>Caesalpinioideae</taxon>
        <taxon>Cassia clade</taxon>
        <taxon>Senna</taxon>
    </lineage>
</organism>
<gene>
    <name evidence="1" type="ORF">G2W53_020810</name>
</gene>
<dbReference type="Proteomes" id="UP000634136">
    <property type="component" value="Unassembled WGS sequence"/>
</dbReference>
<accession>A0A834WKH5</accession>
<reference evidence="1" key="1">
    <citation type="submission" date="2020-09" db="EMBL/GenBank/DDBJ databases">
        <title>Genome-Enabled Discovery of Anthraquinone Biosynthesis in Senna tora.</title>
        <authorList>
            <person name="Kang S.-H."/>
            <person name="Pandey R.P."/>
            <person name="Lee C.-M."/>
            <person name="Sim J.-S."/>
            <person name="Jeong J.-T."/>
            <person name="Choi B.-S."/>
            <person name="Jung M."/>
            <person name="Ginzburg D."/>
            <person name="Zhao K."/>
            <person name="Won S.Y."/>
            <person name="Oh T.-J."/>
            <person name="Yu Y."/>
            <person name="Kim N.-H."/>
            <person name="Lee O.R."/>
            <person name="Lee T.-H."/>
            <person name="Bashyal P."/>
            <person name="Kim T.-S."/>
            <person name="Lee W.-H."/>
            <person name="Kawkins C."/>
            <person name="Kim C.-K."/>
            <person name="Kim J.S."/>
            <person name="Ahn B.O."/>
            <person name="Rhee S.Y."/>
            <person name="Sohng J.K."/>
        </authorList>
    </citation>
    <scope>NUCLEOTIDE SEQUENCE</scope>
    <source>
        <tissue evidence="1">Leaf</tissue>
    </source>
</reference>
<keyword evidence="2" id="KW-1185">Reference proteome</keyword>
<dbReference type="AlphaFoldDB" id="A0A834WKH5"/>
<sequence length="43" mass="4656">MDGKKMGHICTWLVIGLVNKQHSQIPTKTVESSTTKLAVASCL</sequence>
<name>A0A834WKH5_9FABA</name>
<evidence type="ECO:0000313" key="1">
    <source>
        <dbReference type="EMBL" id="KAF7822666.1"/>
    </source>
</evidence>
<comment type="caution">
    <text evidence="1">The sequence shown here is derived from an EMBL/GenBank/DDBJ whole genome shotgun (WGS) entry which is preliminary data.</text>
</comment>